<sequence>MPKLLGISLSDSRTASSVSVVDVAAVMEKPGIKTPSRKSEFEAGHREAEEDVASESGDGQKPVPIIKVKKALPEVPKHRHGVPFQQRATLHVNGTKRHLPRHRRLDGGAKASSSEQRWKGPRSQDPQSKRVSKNGAESHSFASIVWE</sequence>
<evidence type="ECO:0000313" key="2">
    <source>
        <dbReference type="EMBL" id="CAI4214611.1"/>
    </source>
</evidence>
<keyword evidence="3" id="KW-1185">Reference proteome</keyword>
<dbReference type="Proteomes" id="UP000838763">
    <property type="component" value="Unassembled WGS sequence"/>
</dbReference>
<protein>
    <submittedName>
        <fullName evidence="2">Uncharacterized protein</fullName>
    </submittedName>
</protein>
<dbReference type="AlphaFoldDB" id="A0A9P1M9D5"/>
<comment type="caution">
    <text evidence="2">The sequence shown here is derived from an EMBL/GenBank/DDBJ whole genome shotgun (WGS) entry which is preliminary data.</text>
</comment>
<proteinExistence type="predicted"/>
<accession>A0A9P1M9D5</accession>
<organism evidence="2 3">
    <name type="scientific">Parascedosporium putredinis</name>
    <dbReference type="NCBI Taxonomy" id="1442378"/>
    <lineage>
        <taxon>Eukaryota</taxon>
        <taxon>Fungi</taxon>
        <taxon>Dikarya</taxon>
        <taxon>Ascomycota</taxon>
        <taxon>Pezizomycotina</taxon>
        <taxon>Sordariomycetes</taxon>
        <taxon>Hypocreomycetidae</taxon>
        <taxon>Microascales</taxon>
        <taxon>Microascaceae</taxon>
        <taxon>Parascedosporium</taxon>
    </lineage>
</organism>
<feature type="compositionally biased region" description="Basic residues" evidence="1">
    <location>
        <begin position="94"/>
        <end position="104"/>
    </location>
</feature>
<dbReference type="EMBL" id="CALLCH030000012">
    <property type="protein sequence ID" value="CAI4214611.1"/>
    <property type="molecule type" value="Genomic_DNA"/>
</dbReference>
<evidence type="ECO:0000313" key="3">
    <source>
        <dbReference type="Proteomes" id="UP000838763"/>
    </source>
</evidence>
<gene>
    <name evidence="2" type="ORF">PPNO1_LOCUS4341</name>
</gene>
<name>A0A9P1M9D5_9PEZI</name>
<feature type="region of interest" description="Disordered" evidence="1">
    <location>
        <begin position="29"/>
        <end position="147"/>
    </location>
</feature>
<reference evidence="2" key="1">
    <citation type="submission" date="2022-11" db="EMBL/GenBank/DDBJ databases">
        <authorList>
            <person name="Scott C."/>
            <person name="Bruce N."/>
        </authorList>
    </citation>
    <scope>NUCLEOTIDE SEQUENCE</scope>
</reference>
<feature type="compositionally biased region" description="Basic and acidic residues" evidence="1">
    <location>
        <begin position="37"/>
        <end position="48"/>
    </location>
</feature>
<evidence type="ECO:0000256" key="1">
    <source>
        <dbReference type="SAM" id="MobiDB-lite"/>
    </source>
</evidence>